<keyword evidence="8" id="KW-0862">Zinc</keyword>
<dbReference type="PROSITE" id="PS00759">
    <property type="entry name" value="ARGE_DAPE_CPG2_2"/>
    <property type="match status" value="1"/>
</dbReference>
<sequence length="385" mass="41717">MTKLDNTRHILSRLIAYPTVSSESNLDLIDWIAGYLDGLGARVEVLRDATGSKANLFATLGPEGDGGIVLSGHSDVVPVEDQDWSSDPFEMRESDGKLYGRGACDMKGFIACVLAMAPEFAHAELKRPIHFAFTHDEEIGCLGAADLVVALEGRGIKPAMAIIGEPTEMRIIEGHKGCCEYTTRFTGLEGHGSDPDVGVNAAEYAVRYVSRLMELREELKTRVPEGSAFEPPWTTLNVGRLHGGVAHNVIVGKAEVEWEFRPVVEDDMTFVKAEMDRYARDVLLPAMQKVEPEARIETEVIGEVAGLEPMDENEARRLVAELTGANTAGLVSFATEAGLFQRMGMSAVVCGPGSIAQAHKPDEFVSLDQISACLDMLAGLVRKVS</sequence>
<dbReference type="GO" id="GO:0008777">
    <property type="term" value="F:acetylornithine deacetylase activity"/>
    <property type="evidence" value="ECO:0007669"/>
    <property type="project" value="UniProtKB-EC"/>
</dbReference>
<dbReference type="SUPFAM" id="SSF55031">
    <property type="entry name" value="Bacterial exopeptidase dimerisation domain"/>
    <property type="match status" value="1"/>
</dbReference>
<dbReference type="EMBL" id="WTUX01000011">
    <property type="protein sequence ID" value="MZR12737.1"/>
    <property type="molecule type" value="Genomic_DNA"/>
</dbReference>
<evidence type="ECO:0000256" key="7">
    <source>
        <dbReference type="ARBA" id="ARBA00022801"/>
    </source>
</evidence>
<keyword evidence="5" id="KW-0028">Amino-acid biosynthesis</keyword>
<protein>
    <submittedName>
        <fullName evidence="11">Acetylornithine deacetylase</fullName>
        <ecNumber evidence="11">3.5.1.16</ecNumber>
    </submittedName>
</protein>
<dbReference type="InterPro" id="IPR002933">
    <property type="entry name" value="Peptidase_M20"/>
</dbReference>
<dbReference type="Gene3D" id="3.30.70.360">
    <property type="match status" value="1"/>
</dbReference>
<comment type="caution">
    <text evidence="11">The sequence shown here is derived from an EMBL/GenBank/DDBJ whole genome shotgun (WGS) entry which is preliminary data.</text>
</comment>
<evidence type="ECO:0000256" key="6">
    <source>
        <dbReference type="ARBA" id="ARBA00022723"/>
    </source>
</evidence>
<gene>
    <name evidence="11" type="primary">argE</name>
    <name evidence="11" type="ORF">GQE99_06855</name>
</gene>
<dbReference type="InterPro" id="IPR036264">
    <property type="entry name" value="Bact_exopeptidase_dim_dom"/>
</dbReference>
<dbReference type="SUPFAM" id="SSF53187">
    <property type="entry name" value="Zn-dependent exopeptidases"/>
    <property type="match status" value="1"/>
</dbReference>
<dbReference type="InterPro" id="IPR050072">
    <property type="entry name" value="Peptidase_M20A"/>
</dbReference>
<dbReference type="EC" id="3.5.1.16" evidence="11"/>
<dbReference type="InterPro" id="IPR001261">
    <property type="entry name" value="ArgE/DapE_CS"/>
</dbReference>
<comment type="cofactor">
    <cofactor evidence="1">
        <name>Zn(2+)</name>
        <dbReference type="ChEBI" id="CHEBI:29105"/>
    </cofactor>
</comment>
<reference evidence="11 12" key="1">
    <citation type="submission" date="2019-12" db="EMBL/GenBank/DDBJ databases">
        <title>Maritimibacter sp. nov. sp. isolated from sea sand.</title>
        <authorList>
            <person name="Kim J."/>
            <person name="Jeong S.E."/>
            <person name="Jung H.S."/>
            <person name="Jeon C.O."/>
        </authorList>
    </citation>
    <scope>NUCLEOTIDE SEQUENCE [LARGE SCALE GENOMIC DNA]</scope>
    <source>
        <strain evidence="11 12">DP07</strain>
    </source>
</reference>
<keyword evidence="6" id="KW-0479">Metal-binding</keyword>
<name>A0A845M4V1_9RHOB</name>
<evidence type="ECO:0000256" key="2">
    <source>
        <dbReference type="ARBA" id="ARBA00005691"/>
    </source>
</evidence>
<accession>A0A845M4V1</accession>
<evidence type="ECO:0000256" key="1">
    <source>
        <dbReference type="ARBA" id="ARBA00001947"/>
    </source>
</evidence>
<dbReference type="PANTHER" id="PTHR43808">
    <property type="entry name" value="ACETYLORNITHINE DEACETYLASE"/>
    <property type="match status" value="1"/>
</dbReference>
<dbReference type="Pfam" id="PF01546">
    <property type="entry name" value="Peptidase_M20"/>
    <property type="match status" value="1"/>
</dbReference>
<organism evidence="11 12">
    <name type="scientific">Maritimibacter harenae</name>
    <dbReference type="NCBI Taxonomy" id="2606218"/>
    <lineage>
        <taxon>Bacteria</taxon>
        <taxon>Pseudomonadati</taxon>
        <taxon>Pseudomonadota</taxon>
        <taxon>Alphaproteobacteria</taxon>
        <taxon>Rhodobacterales</taxon>
        <taxon>Roseobacteraceae</taxon>
        <taxon>Maritimibacter</taxon>
    </lineage>
</organism>
<keyword evidence="3" id="KW-0963">Cytoplasm</keyword>
<dbReference type="InterPro" id="IPR011650">
    <property type="entry name" value="Peptidase_M20_dimer"/>
</dbReference>
<evidence type="ECO:0000256" key="8">
    <source>
        <dbReference type="ARBA" id="ARBA00022833"/>
    </source>
</evidence>
<dbReference type="GO" id="GO:0046872">
    <property type="term" value="F:metal ion binding"/>
    <property type="evidence" value="ECO:0007669"/>
    <property type="project" value="UniProtKB-KW"/>
</dbReference>
<dbReference type="Gene3D" id="3.40.630.10">
    <property type="entry name" value="Zn peptidases"/>
    <property type="match status" value="1"/>
</dbReference>
<dbReference type="NCBIfam" id="NF005710">
    <property type="entry name" value="PRK07522.1"/>
    <property type="match status" value="1"/>
</dbReference>
<dbReference type="AlphaFoldDB" id="A0A845M4V1"/>
<dbReference type="CDD" id="cd03894">
    <property type="entry name" value="M20_ArgE"/>
    <property type="match status" value="1"/>
</dbReference>
<keyword evidence="12" id="KW-1185">Reference proteome</keyword>
<dbReference type="GO" id="GO:0006526">
    <property type="term" value="P:L-arginine biosynthetic process"/>
    <property type="evidence" value="ECO:0007669"/>
    <property type="project" value="UniProtKB-KW"/>
</dbReference>
<dbReference type="NCBIfam" id="TIGR01892">
    <property type="entry name" value="AcOrn-deacetyl"/>
    <property type="match status" value="1"/>
</dbReference>
<dbReference type="Proteomes" id="UP000467322">
    <property type="component" value="Unassembled WGS sequence"/>
</dbReference>
<dbReference type="Pfam" id="PF07687">
    <property type="entry name" value="M20_dimer"/>
    <property type="match status" value="1"/>
</dbReference>
<proteinExistence type="inferred from homology"/>
<feature type="domain" description="Peptidase M20 dimerisation" evidence="10">
    <location>
        <begin position="174"/>
        <end position="283"/>
    </location>
</feature>
<dbReference type="PANTHER" id="PTHR43808:SF31">
    <property type="entry name" value="N-ACETYL-L-CITRULLINE DEACETYLASE"/>
    <property type="match status" value="1"/>
</dbReference>
<evidence type="ECO:0000256" key="4">
    <source>
        <dbReference type="ARBA" id="ARBA00022571"/>
    </source>
</evidence>
<evidence type="ECO:0000256" key="3">
    <source>
        <dbReference type="ARBA" id="ARBA00022490"/>
    </source>
</evidence>
<evidence type="ECO:0000259" key="10">
    <source>
        <dbReference type="Pfam" id="PF07687"/>
    </source>
</evidence>
<evidence type="ECO:0000256" key="9">
    <source>
        <dbReference type="ARBA" id="ARBA00023285"/>
    </source>
</evidence>
<evidence type="ECO:0000313" key="11">
    <source>
        <dbReference type="EMBL" id="MZR12737.1"/>
    </source>
</evidence>
<dbReference type="InterPro" id="IPR010169">
    <property type="entry name" value="AcOrn-deacetyl"/>
</dbReference>
<evidence type="ECO:0000313" key="12">
    <source>
        <dbReference type="Proteomes" id="UP000467322"/>
    </source>
</evidence>
<keyword evidence="4" id="KW-0055">Arginine biosynthesis</keyword>
<evidence type="ECO:0000256" key="5">
    <source>
        <dbReference type="ARBA" id="ARBA00022605"/>
    </source>
</evidence>
<comment type="similarity">
    <text evidence="2">Belongs to the peptidase M20A family. ArgE subfamily.</text>
</comment>
<keyword evidence="7 11" id="KW-0378">Hydrolase</keyword>
<keyword evidence="9" id="KW-0170">Cobalt</keyword>
<dbReference type="RefSeq" id="WP_161350866.1">
    <property type="nucleotide sequence ID" value="NZ_WTUX01000011.1"/>
</dbReference>